<evidence type="ECO:0000256" key="2">
    <source>
        <dbReference type="SAM" id="Phobius"/>
    </source>
</evidence>
<comment type="caution">
    <text evidence="3">The sequence shown here is derived from an EMBL/GenBank/DDBJ whole genome shotgun (WGS) entry which is preliminary data.</text>
</comment>
<proteinExistence type="predicted"/>
<feature type="region of interest" description="Disordered" evidence="1">
    <location>
        <begin position="299"/>
        <end position="334"/>
    </location>
</feature>
<reference evidence="3" key="1">
    <citation type="submission" date="2021-01" db="EMBL/GenBank/DDBJ databases">
        <title>Whole genome shotgun sequence of Planobispora rosea NBRC 15558.</title>
        <authorList>
            <person name="Komaki H."/>
            <person name="Tamura T."/>
        </authorList>
    </citation>
    <scope>NUCLEOTIDE SEQUENCE</scope>
    <source>
        <strain evidence="3">NBRC 15558</strain>
    </source>
</reference>
<protein>
    <recommendedName>
        <fullName evidence="5">Pentapeptide repeat-containing protein</fullName>
    </recommendedName>
</protein>
<evidence type="ECO:0000313" key="4">
    <source>
        <dbReference type="Proteomes" id="UP000655044"/>
    </source>
</evidence>
<keyword evidence="2" id="KW-0812">Transmembrane</keyword>
<keyword evidence="4" id="KW-1185">Reference proteome</keyword>
<evidence type="ECO:0000256" key="1">
    <source>
        <dbReference type="SAM" id="MobiDB-lite"/>
    </source>
</evidence>
<keyword evidence="2" id="KW-0472">Membrane</keyword>
<accession>A0A8J3SA98</accession>
<sequence length="334" mass="35597">MDTLRRNSELLPRNRWYAARRSSIVDSVAKPDETVPTPPDKPPASGEGLRLARIGPVLTLALTGAVLLSVGLFVGALWLLGFPDLTPVGPKGISLARMLDLLKLSFAVVAGIGGVIALVVAYRKQKVTEAAGHRQQAAELRADEAHQREATKLFNERFATAAGQLGHDAPAVRLTGVHALAGLADDAPTRELRQTMIDVLCAYLRIPYAPDPGEEGGRDERLAFAGLREVRHTIIRIITHLRDGASTSWQGHDFDFTGVVFDGGDFARAEFSGGEVSFDGAKFSGGTVDFRHVSNWSHPPTLPGPAPAGLLLPKLTATAGKSEAPAPEAEETAE</sequence>
<evidence type="ECO:0000313" key="3">
    <source>
        <dbReference type="EMBL" id="GIH88962.1"/>
    </source>
</evidence>
<gene>
    <name evidence="3" type="ORF">Pro02_73700</name>
</gene>
<keyword evidence="2" id="KW-1133">Transmembrane helix</keyword>
<dbReference type="AlphaFoldDB" id="A0A8J3SA98"/>
<name>A0A8J3SA98_PLARO</name>
<organism evidence="3 4">
    <name type="scientific">Planobispora rosea</name>
    <dbReference type="NCBI Taxonomy" id="35762"/>
    <lineage>
        <taxon>Bacteria</taxon>
        <taxon>Bacillati</taxon>
        <taxon>Actinomycetota</taxon>
        <taxon>Actinomycetes</taxon>
        <taxon>Streptosporangiales</taxon>
        <taxon>Streptosporangiaceae</taxon>
        <taxon>Planobispora</taxon>
    </lineage>
</organism>
<feature type="compositionally biased region" description="Low complexity" evidence="1">
    <location>
        <begin position="307"/>
        <end position="327"/>
    </location>
</feature>
<feature type="transmembrane region" description="Helical" evidence="2">
    <location>
        <begin position="57"/>
        <end position="81"/>
    </location>
</feature>
<evidence type="ECO:0008006" key="5">
    <source>
        <dbReference type="Google" id="ProtNLM"/>
    </source>
</evidence>
<dbReference type="Proteomes" id="UP000655044">
    <property type="component" value="Unassembled WGS sequence"/>
</dbReference>
<feature type="transmembrane region" description="Helical" evidence="2">
    <location>
        <begin position="101"/>
        <end position="122"/>
    </location>
</feature>
<dbReference type="EMBL" id="BOOI01000095">
    <property type="protein sequence ID" value="GIH88962.1"/>
    <property type="molecule type" value="Genomic_DNA"/>
</dbReference>